<feature type="domain" description="FAD/NAD(P)-binding" evidence="8">
    <location>
        <begin position="24"/>
        <end position="149"/>
    </location>
</feature>
<accession>A0AAN8IPH7</accession>
<dbReference type="Pfam" id="PF07992">
    <property type="entry name" value="Pyr_redox_2"/>
    <property type="match status" value="1"/>
</dbReference>
<evidence type="ECO:0000256" key="7">
    <source>
        <dbReference type="ARBA" id="ARBA00023284"/>
    </source>
</evidence>
<dbReference type="EMBL" id="WIXE01006724">
    <property type="protein sequence ID" value="KAK5981046.1"/>
    <property type="molecule type" value="Genomic_DNA"/>
</dbReference>
<evidence type="ECO:0000256" key="6">
    <source>
        <dbReference type="ARBA" id="ARBA00023157"/>
    </source>
</evidence>
<name>A0AAN8IPH7_TRICO</name>
<protein>
    <submittedName>
        <fullName evidence="9">Thioredoxin reductase 2 mitochondrial</fullName>
    </submittedName>
</protein>
<keyword evidence="6" id="KW-1015">Disulfide bond</keyword>
<dbReference type="GO" id="GO:0004362">
    <property type="term" value="F:glutathione-disulfide reductase (NADPH) activity"/>
    <property type="evidence" value="ECO:0007669"/>
    <property type="project" value="TreeGrafter"/>
</dbReference>
<dbReference type="InterPro" id="IPR023753">
    <property type="entry name" value="FAD/NAD-binding_dom"/>
</dbReference>
<dbReference type="GO" id="GO:0005739">
    <property type="term" value="C:mitochondrion"/>
    <property type="evidence" value="ECO:0007669"/>
    <property type="project" value="TreeGrafter"/>
</dbReference>
<dbReference type="PANTHER" id="PTHR42737">
    <property type="entry name" value="GLUTATHIONE REDUCTASE"/>
    <property type="match status" value="1"/>
</dbReference>
<evidence type="ECO:0000313" key="9">
    <source>
        <dbReference type="EMBL" id="KAK5981046.1"/>
    </source>
</evidence>
<keyword evidence="10" id="KW-1185">Reference proteome</keyword>
<dbReference type="PANTHER" id="PTHR42737:SF7">
    <property type="entry name" value="THIOREDOXIN-DISULFIDE REDUCTASE"/>
    <property type="match status" value="1"/>
</dbReference>
<keyword evidence="4" id="KW-0274">FAD</keyword>
<dbReference type="InterPro" id="IPR012999">
    <property type="entry name" value="Pyr_OxRdtase_I_AS"/>
</dbReference>
<dbReference type="GO" id="GO:0050660">
    <property type="term" value="F:flavin adenine dinucleotide binding"/>
    <property type="evidence" value="ECO:0007669"/>
    <property type="project" value="InterPro"/>
</dbReference>
<evidence type="ECO:0000256" key="5">
    <source>
        <dbReference type="ARBA" id="ARBA00023002"/>
    </source>
</evidence>
<keyword evidence="5" id="KW-0560">Oxidoreductase</keyword>
<dbReference type="GO" id="GO:0045454">
    <property type="term" value="P:cell redox homeostasis"/>
    <property type="evidence" value="ECO:0007669"/>
    <property type="project" value="InterPro"/>
</dbReference>
<sequence>MQRWLLPSRALLTARRAASSALDFDLVVIGGGSGGLSCSKAAREYGASVALVDGVVPSPHGTTWGIGGTCANVGCIPKKLMHHAAIVGREVQHASTYGWQNVKKGQHSWKTLVQVVNDRIKANNWIYRVQLNEKGVKYYTAFASFIDNHTIKAVSADKRKTE</sequence>
<dbReference type="InterPro" id="IPR036188">
    <property type="entry name" value="FAD/NAD-bd_sf"/>
</dbReference>
<comment type="caution">
    <text evidence="9">The sequence shown here is derived from an EMBL/GenBank/DDBJ whole genome shotgun (WGS) entry which is preliminary data.</text>
</comment>
<dbReference type="PRINTS" id="PR00411">
    <property type="entry name" value="PNDRDTASEI"/>
</dbReference>
<dbReference type="Gene3D" id="3.50.50.60">
    <property type="entry name" value="FAD/NAD(P)-binding domain"/>
    <property type="match status" value="1"/>
</dbReference>
<proteinExistence type="inferred from homology"/>
<evidence type="ECO:0000259" key="8">
    <source>
        <dbReference type="Pfam" id="PF07992"/>
    </source>
</evidence>
<gene>
    <name evidence="9" type="ORF">GCK32_005751</name>
</gene>
<comment type="cofactor">
    <cofactor evidence="1">
        <name>FAD</name>
        <dbReference type="ChEBI" id="CHEBI:57692"/>
    </cofactor>
</comment>
<evidence type="ECO:0000313" key="10">
    <source>
        <dbReference type="Proteomes" id="UP001331761"/>
    </source>
</evidence>
<dbReference type="GO" id="GO:0034599">
    <property type="term" value="P:cellular response to oxidative stress"/>
    <property type="evidence" value="ECO:0007669"/>
    <property type="project" value="TreeGrafter"/>
</dbReference>
<evidence type="ECO:0000256" key="4">
    <source>
        <dbReference type="ARBA" id="ARBA00022827"/>
    </source>
</evidence>
<keyword evidence="7" id="KW-0676">Redox-active center</keyword>
<comment type="similarity">
    <text evidence="2">Belongs to the class-I pyridine nucleotide-disulfide oxidoreductase family.</text>
</comment>
<dbReference type="GO" id="GO:0006749">
    <property type="term" value="P:glutathione metabolic process"/>
    <property type="evidence" value="ECO:0007669"/>
    <property type="project" value="TreeGrafter"/>
</dbReference>
<keyword evidence="3" id="KW-0285">Flavoprotein</keyword>
<feature type="non-terminal residue" evidence="9">
    <location>
        <position position="162"/>
    </location>
</feature>
<dbReference type="GO" id="GO:0005829">
    <property type="term" value="C:cytosol"/>
    <property type="evidence" value="ECO:0007669"/>
    <property type="project" value="TreeGrafter"/>
</dbReference>
<evidence type="ECO:0000256" key="2">
    <source>
        <dbReference type="ARBA" id="ARBA00007532"/>
    </source>
</evidence>
<dbReference type="Proteomes" id="UP001331761">
    <property type="component" value="Unassembled WGS sequence"/>
</dbReference>
<evidence type="ECO:0000256" key="3">
    <source>
        <dbReference type="ARBA" id="ARBA00022630"/>
    </source>
</evidence>
<dbReference type="SUPFAM" id="SSF51905">
    <property type="entry name" value="FAD/NAD(P)-binding domain"/>
    <property type="match status" value="1"/>
</dbReference>
<evidence type="ECO:0000256" key="1">
    <source>
        <dbReference type="ARBA" id="ARBA00001974"/>
    </source>
</evidence>
<dbReference type="PROSITE" id="PS00076">
    <property type="entry name" value="PYRIDINE_REDOX_1"/>
    <property type="match status" value="1"/>
</dbReference>
<dbReference type="AlphaFoldDB" id="A0AAN8IPH7"/>
<reference evidence="9 10" key="1">
    <citation type="submission" date="2019-10" db="EMBL/GenBank/DDBJ databases">
        <title>Assembly and Annotation for the nematode Trichostrongylus colubriformis.</title>
        <authorList>
            <person name="Martin J."/>
        </authorList>
    </citation>
    <scope>NUCLEOTIDE SEQUENCE [LARGE SCALE GENOMIC DNA]</scope>
    <source>
        <strain evidence="9">G859</strain>
        <tissue evidence="9">Whole worm</tissue>
    </source>
</reference>
<organism evidence="9 10">
    <name type="scientific">Trichostrongylus colubriformis</name>
    <name type="common">Black scour worm</name>
    <dbReference type="NCBI Taxonomy" id="6319"/>
    <lineage>
        <taxon>Eukaryota</taxon>
        <taxon>Metazoa</taxon>
        <taxon>Ecdysozoa</taxon>
        <taxon>Nematoda</taxon>
        <taxon>Chromadorea</taxon>
        <taxon>Rhabditida</taxon>
        <taxon>Rhabditina</taxon>
        <taxon>Rhabditomorpha</taxon>
        <taxon>Strongyloidea</taxon>
        <taxon>Trichostrongylidae</taxon>
        <taxon>Trichostrongylus</taxon>
    </lineage>
</organism>
<dbReference type="InterPro" id="IPR046952">
    <property type="entry name" value="GSHR/TRXR-like"/>
</dbReference>